<comment type="caution">
    <text evidence="2">The sequence shown here is derived from an EMBL/GenBank/DDBJ whole genome shotgun (WGS) entry which is preliminary data.</text>
</comment>
<dbReference type="EMBL" id="QNRR01000007">
    <property type="protein sequence ID" value="RBP41476.1"/>
    <property type="molecule type" value="Genomic_DNA"/>
</dbReference>
<feature type="compositionally biased region" description="Polar residues" evidence="1">
    <location>
        <begin position="73"/>
        <end position="82"/>
    </location>
</feature>
<keyword evidence="3" id="KW-1185">Reference proteome</keyword>
<feature type="region of interest" description="Disordered" evidence="1">
    <location>
        <begin position="53"/>
        <end position="139"/>
    </location>
</feature>
<evidence type="ECO:0000313" key="2">
    <source>
        <dbReference type="EMBL" id="RBP41476.1"/>
    </source>
</evidence>
<proteinExistence type="predicted"/>
<evidence type="ECO:0000313" key="3">
    <source>
        <dbReference type="Proteomes" id="UP000253426"/>
    </source>
</evidence>
<protein>
    <submittedName>
        <fullName evidence="2">Uncharacterized protein</fullName>
    </submittedName>
</protein>
<feature type="region of interest" description="Disordered" evidence="1">
    <location>
        <begin position="1"/>
        <end position="23"/>
    </location>
</feature>
<sequence length="139" mass="15193">MHVCPVCGYPNLAEPPRSPSGGGSYEICPSCGFQFGVDDDDRGKTYEEARKAWKEAGSPWSSKGIPAPKGWNTKEQPATSNPAPRKVAQKHRSQPVRKAAEKAVKSPAKKVGKKVAKKGTSSRRKKPVQTAKKKPRNRR</sequence>
<accession>A0A366HHT0</accession>
<dbReference type="AlphaFoldDB" id="A0A366HHT0"/>
<name>A0A366HHT0_9BACT</name>
<reference evidence="2 3" key="1">
    <citation type="submission" date="2018-06" db="EMBL/GenBank/DDBJ databases">
        <title>Genomic Encyclopedia of Type Strains, Phase IV (KMG-IV): sequencing the most valuable type-strain genomes for metagenomic binning, comparative biology and taxonomic classification.</title>
        <authorList>
            <person name="Goeker M."/>
        </authorList>
    </citation>
    <scope>NUCLEOTIDE SEQUENCE [LARGE SCALE GENOMIC DNA]</scope>
    <source>
        <strain evidence="2 3">DSM 25532</strain>
    </source>
</reference>
<evidence type="ECO:0000256" key="1">
    <source>
        <dbReference type="SAM" id="MobiDB-lite"/>
    </source>
</evidence>
<feature type="compositionally biased region" description="Basic residues" evidence="1">
    <location>
        <begin position="107"/>
        <end position="139"/>
    </location>
</feature>
<dbReference type="RefSeq" id="WP_211325625.1">
    <property type="nucleotide sequence ID" value="NZ_QNRR01000007.1"/>
</dbReference>
<gene>
    <name evidence="2" type="ORF">DES53_107309</name>
</gene>
<dbReference type="Proteomes" id="UP000253426">
    <property type="component" value="Unassembled WGS sequence"/>
</dbReference>
<organism evidence="2 3">
    <name type="scientific">Roseimicrobium gellanilyticum</name>
    <dbReference type="NCBI Taxonomy" id="748857"/>
    <lineage>
        <taxon>Bacteria</taxon>
        <taxon>Pseudomonadati</taxon>
        <taxon>Verrucomicrobiota</taxon>
        <taxon>Verrucomicrobiia</taxon>
        <taxon>Verrucomicrobiales</taxon>
        <taxon>Verrucomicrobiaceae</taxon>
        <taxon>Roseimicrobium</taxon>
    </lineage>
</organism>